<dbReference type="SFLD" id="SFLDG01129">
    <property type="entry name" value="C1.5:_HAD__Beta-PGM__Phosphata"/>
    <property type="match status" value="1"/>
</dbReference>
<dbReference type="Proteomes" id="UP000199652">
    <property type="component" value="Unassembled WGS sequence"/>
</dbReference>
<comment type="subunit">
    <text evidence="1">Homodimer.</text>
</comment>
<dbReference type="InterPro" id="IPR050155">
    <property type="entry name" value="HAD-like_hydrolase_sf"/>
</dbReference>
<comment type="cofactor">
    <cofactor evidence="1">
        <name>Mg(2+)</name>
        <dbReference type="ChEBI" id="CHEBI:18420"/>
    </cofactor>
    <text evidence="1">Binds 1 Mg(2+) ion per subunit.</text>
</comment>
<dbReference type="GO" id="GO:0050194">
    <property type="term" value="F:phosphonoacetaldehyde hydrolase activity"/>
    <property type="evidence" value="ECO:0007669"/>
    <property type="project" value="UniProtKB-UniRule"/>
</dbReference>
<dbReference type="NCBIfam" id="TIGR01422">
    <property type="entry name" value="phosphonatase"/>
    <property type="match status" value="1"/>
</dbReference>
<dbReference type="GO" id="GO:0006281">
    <property type="term" value="P:DNA repair"/>
    <property type="evidence" value="ECO:0007669"/>
    <property type="project" value="TreeGrafter"/>
</dbReference>
<evidence type="ECO:0000313" key="3">
    <source>
        <dbReference type="Proteomes" id="UP000199652"/>
    </source>
</evidence>
<dbReference type="Gene3D" id="3.40.50.1000">
    <property type="entry name" value="HAD superfamily/HAD-like"/>
    <property type="match status" value="1"/>
</dbReference>
<dbReference type="GO" id="GO:0000287">
    <property type="term" value="F:magnesium ion binding"/>
    <property type="evidence" value="ECO:0007669"/>
    <property type="project" value="UniProtKB-UniRule"/>
</dbReference>
<dbReference type="GO" id="GO:0005829">
    <property type="term" value="C:cytosol"/>
    <property type="evidence" value="ECO:0007669"/>
    <property type="project" value="TreeGrafter"/>
</dbReference>
<dbReference type="EC" id="3.11.1.1" evidence="1"/>
<evidence type="ECO:0000256" key="1">
    <source>
        <dbReference type="HAMAP-Rule" id="MF_01375"/>
    </source>
</evidence>
<name>A0A1H3CMD3_EUBBA</name>
<protein>
    <recommendedName>
        <fullName evidence="1">Phosphonoacetaldehyde hydrolase</fullName>
        <shortName evidence="1">Phosphonatase</shortName>
        <ecNumber evidence="1">3.11.1.1</ecNumber>
    </recommendedName>
    <alternativeName>
        <fullName evidence="1">Phosphonoacetaldehyde phosphonohydrolase</fullName>
    </alternativeName>
</protein>
<feature type="binding site" evidence="1">
    <location>
        <position position="11"/>
    </location>
    <ligand>
        <name>Mg(2+)</name>
        <dbReference type="ChEBI" id="CHEBI:18420"/>
    </ligand>
</feature>
<comment type="function">
    <text evidence="1">Involved in phosphonate degradation.</text>
</comment>
<evidence type="ECO:0000313" key="2">
    <source>
        <dbReference type="EMBL" id="SDX55277.1"/>
    </source>
</evidence>
<feature type="binding site" evidence="1">
    <location>
        <position position="184"/>
    </location>
    <ligand>
        <name>Mg(2+)</name>
        <dbReference type="ChEBI" id="CHEBI:18420"/>
    </ligand>
</feature>
<dbReference type="InterPro" id="IPR006323">
    <property type="entry name" value="Phosphonoacetald_hydro"/>
</dbReference>
<accession>A0A1H3CMD3</accession>
<keyword evidence="3" id="KW-1185">Reference proteome</keyword>
<proteinExistence type="inferred from homology"/>
<keyword evidence="1" id="KW-0479">Metal-binding</keyword>
<dbReference type="GO" id="GO:0008967">
    <property type="term" value="F:phosphoglycolate phosphatase activity"/>
    <property type="evidence" value="ECO:0007669"/>
    <property type="project" value="TreeGrafter"/>
</dbReference>
<dbReference type="SFLD" id="SFLDG01135">
    <property type="entry name" value="C1.5.6:_HAD__Beta-PGM__Phospha"/>
    <property type="match status" value="1"/>
</dbReference>
<dbReference type="PANTHER" id="PTHR43434:SF19">
    <property type="entry name" value="PHOSPHONOACETALDEHYDE HYDROLASE"/>
    <property type="match status" value="1"/>
</dbReference>
<dbReference type="Gene3D" id="1.10.150.240">
    <property type="entry name" value="Putative phosphatase, domain 2"/>
    <property type="match status" value="1"/>
</dbReference>
<dbReference type="SUPFAM" id="SSF56784">
    <property type="entry name" value="HAD-like"/>
    <property type="match status" value="1"/>
</dbReference>
<comment type="catalytic activity">
    <reaction evidence="1">
        <text>phosphonoacetaldehyde + H2O = acetaldehyde + phosphate + H(+)</text>
        <dbReference type="Rhea" id="RHEA:18905"/>
        <dbReference type="ChEBI" id="CHEBI:15343"/>
        <dbReference type="ChEBI" id="CHEBI:15377"/>
        <dbReference type="ChEBI" id="CHEBI:15378"/>
        <dbReference type="ChEBI" id="CHEBI:43474"/>
        <dbReference type="ChEBI" id="CHEBI:58383"/>
        <dbReference type="EC" id="3.11.1.1"/>
    </reaction>
</comment>
<reference evidence="3" key="1">
    <citation type="submission" date="2016-10" db="EMBL/GenBank/DDBJ databases">
        <authorList>
            <person name="Varghese N."/>
            <person name="Submissions S."/>
        </authorList>
    </citation>
    <scope>NUCLEOTIDE SEQUENCE [LARGE SCALE GENOMIC DNA]</scope>
    <source>
        <strain evidence="3">VPI 5359</strain>
    </source>
</reference>
<dbReference type="AlphaFoldDB" id="A0A1H3CMD3"/>
<dbReference type="EMBL" id="FNOU01000003">
    <property type="protein sequence ID" value="SDX55277.1"/>
    <property type="molecule type" value="Genomic_DNA"/>
</dbReference>
<dbReference type="STRING" id="1528.SAMN04488579_103157"/>
<sequence length="261" mass="28407">MRLEAIILDWAGTTVDFGCFAPVEAFIRAFRHFGITPSLEEVRRPMGMLKHDHIAAMLGMPRIAGAWEKIYGMGPKPEDVDAVYQMSEKEILAILKDYASPKPGVLEGVAACRAKGLKIGSTTGYTDEMMTVVVSEAEKQGYAPDCWFSPDAVGSLGRPYPYMIFKNLEKLAVSAVSGAIKVGDTVSDIHEGKAAGLLTVGIVDGSSIMGLSQEVFSALSDAEKQSHRQRTIGVYQKAGADYIIEDFSRLIPLLERIESQK</sequence>
<feature type="binding site" evidence="1">
    <location>
        <position position="9"/>
    </location>
    <ligand>
        <name>Mg(2+)</name>
        <dbReference type="ChEBI" id="CHEBI:18420"/>
    </ligand>
</feature>
<keyword evidence="1 2" id="KW-0378">Hydrolase</keyword>
<comment type="similarity">
    <text evidence="1">Belongs to the HAD-like hydrolase superfamily. PhnX family.</text>
</comment>
<organism evidence="2 3">
    <name type="scientific">Eubacterium barkeri</name>
    <name type="common">Clostridium barkeri</name>
    <dbReference type="NCBI Taxonomy" id="1528"/>
    <lineage>
        <taxon>Bacteria</taxon>
        <taxon>Bacillati</taxon>
        <taxon>Bacillota</taxon>
        <taxon>Clostridia</taxon>
        <taxon>Eubacteriales</taxon>
        <taxon>Eubacteriaceae</taxon>
        <taxon>Eubacterium</taxon>
    </lineage>
</organism>
<feature type="active site" description="Schiff-base intermediate with substrate" evidence="1">
    <location>
        <position position="50"/>
    </location>
</feature>
<feature type="active site" description="Nucleophile" evidence="1">
    <location>
        <position position="9"/>
    </location>
</feature>
<dbReference type="PANTHER" id="PTHR43434">
    <property type="entry name" value="PHOSPHOGLYCOLATE PHOSPHATASE"/>
    <property type="match status" value="1"/>
</dbReference>
<dbReference type="InterPro" id="IPR023198">
    <property type="entry name" value="PGP-like_dom2"/>
</dbReference>
<dbReference type="InterPro" id="IPR023214">
    <property type="entry name" value="HAD_sf"/>
</dbReference>
<dbReference type="RefSeq" id="WP_090243457.1">
    <property type="nucleotide sequence ID" value="NZ_FNOU01000003.1"/>
</dbReference>
<dbReference type="InterPro" id="IPR036412">
    <property type="entry name" value="HAD-like_sf"/>
</dbReference>
<keyword evidence="1" id="KW-0704">Schiff base</keyword>
<dbReference type="Pfam" id="PF00702">
    <property type="entry name" value="Hydrolase"/>
    <property type="match status" value="1"/>
</dbReference>
<dbReference type="OrthoDB" id="5504491at2"/>
<dbReference type="HAMAP" id="MF_01375">
    <property type="entry name" value="PhnX"/>
    <property type="match status" value="1"/>
</dbReference>
<keyword evidence="1" id="KW-0460">Magnesium</keyword>
<gene>
    <name evidence="1" type="primary">phnX</name>
    <name evidence="2" type="ORF">SAMN04488579_103157</name>
</gene>
<dbReference type="SFLD" id="SFLDS00003">
    <property type="entry name" value="Haloacid_Dehalogenase"/>
    <property type="match status" value="1"/>
</dbReference>
<dbReference type="GO" id="GO:0019700">
    <property type="term" value="P:organic phosphonate catabolic process"/>
    <property type="evidence" value="ECO:0007669"/>
    <property type="project" value="InterPro"/>
</dbReference>